<dbReference type="Pfam" id="PF04115">
    <property type="entry name" value="Ureidogly_lyase"/>
    <property type="match status" value="1"/>
</dbReference>
<comment type="subunit">
    <text evidence="1">Homodimer.</text>
</comment>
<keyword evidence="2" id="KW-0659">Purine metabolism</keyword>
<evidence type="ECO:0000256" key="2">
    <source>
        <dbReference type="ARBA" id="ARBA00022631"/>
    </source>
</evidence>
<evidence type="ECO:0000256" key="3">
    <source>
        <dbReference type="ARBA" id="ARBA00023239"/>
    </source>
</evidence>
<dbReference type="PANTHER" id="PTHR21221">
    <property type="entry name" value="UREIDOGLYCOLATE HYDROLASE"/>
    <property type="match status" value="1"/>
</dbReference>
<dbReference type="InterPro" id="IPR024060">
    <property type="entry name" value="Ureidoglycolate_lyase_dom_sf"/>
</dbReference>
<protein>
    <submittedName>
        <fullName evidence="5">Ureidoglycolate hydrolase</fullName>
    </submittedName>
</protein>
<dbReference type="GO" id="GO:0004848">
    <property type="term" value="F:ureidoglycolate hydrolase activity"/>
    <property type="evidence" value="ECO:0007669"/>
    <property type="project" value="InterPro"/>
</dbReference>
<dbReference type="InterPro" id="IPR011051">
    <property type="entry name" value="RmlC_Cupin_sf"/>
</dbReference>
<dbReference type="InterPro" id="IPR007247">
    <property type="entry name" value="Ureidogly_lyase"/>
</dbReference>
<keyword evidence="6" id="KW-1185">Reference proteome</keyword>
<evidence type="ECO:0000256" key="4">
    <source>
        <dbReference type="ARBA" id="ARBA00047684"/>
    </source>
</evidence>
<comment type="caution">
    <text evidence="5">The sequence shown here is derived from an EMBL/GenBank/DDBJ whole genome shotgun (WGS) entry which is preliminary data.</text>
</comment>
<dbReference type="GO" id="GO:0006144">
    <property type="term" value="P:purine nucleobase metabolic process"/>
    <property type="evidence" value="ECO:0007669"/>
    <property type="project" value="UniProtKB-KW"/>
</dbReference>
<dbReference type="Gene3D" id="2.60.120.480">
    <property type="entry name" value="Ureidoglycolate hydrolase"/>
    <property type="match status" value="1"/>
</dbReference>
<sequence>MHASNQVICQPLTEHAFAPYGWMLGKPLPAPAAAAVAFSNAATDFWQQHVFDAGAGGETEILWVNYRSTEPMIGTLEVHDLTEQALVPLTGPVLHVVARSRDDGSPDLASLRAFALHPGQGVCMRPGCWHASRVPEREAACLMLTRRSTTADLVRHLRGEADGTESRLATLATPFLLAT</sequence>
<accession>A0A556AU35</accession>
<evidence type="ECO:0000256" key="1">
    <source>
        <dbReference type="ARBA" id="ARBA00011738"/>
    </source>
</evidence>
<comment type="catalytic activity">
    <reaction evidence="4">
        <text>(S)-ureidoglycolate = urea + glyoxylate</text>
        <dbReference type="Rhea" id="RHEA:11304"/>
        <dbReference type="ChEBI" id="CHEBI:16199"/>
        <dbReference type="ChEBI" id="CHEBI:36655"/>
        <dbReference type="ChEBI" id="CHEBI:57296"/>
        <dbReference type="EC" id="4.3.2.3"/>
    </reaction>
</comment>
<dbReference type="AlphaFoldDB" id="A0A556AU35"/>
<dbReference type="SUPFAM" id="SSF51182">
    <property type="entry name" value="RmlC-like cupins"/>
    <property type="match status" value="1"/>
</dbReference>
<evidence type="ECO:0000313" key="5">
    <source>
        <dbReference type="EMBL" id="TSH96449.1"/>
    </source>
</evidence>
<dbReference type="GO" id="GO:0050385">
    <property type="term" value="F:ureidoglycolate lyase activity"/>
    <property type="evidence" value="ECO:0007669"/>
    <property type="project" value="UniProtKB-EC"/>
</dbReference>
<dbReference type="Proteomes" id="UP000318405">
    <property type="component" value="Unassembled WGS sequence"/>
</dbReference>
<dbReference type="GO" id="GO:0000256">
    <property type="term" value="P:allantoin catabolic process"/>
    <property type="evidence" value="ECO:0007669"/>
    <property type="project" value="InterPro"/>
</dbReference>
<proteinExistence type="predicted"/>
<keyword evidence="3" id="KW-0456">Lyase</keyword>
<reference evidence="5 6" key="1">
    <citation type="submission" date="2019-07" db="EMBL/GenBank/DDBJ databases">
        <title>Qingshengfaniella alkalisoli gen. nov., sp. nov., isolated from saline soil.</title>
        <authorList>
            <person name="Xu L."/>
            <person name="Huang X.-X."/>
            <person name="Sun J.-Q."/>
        </authorList>
    </citation>
    <scope>NUCLEOTIDE SEQUENCE [LARGE SCALE GENOMIC DNA]</scope>
    <source>
        <strain evidence="5 6">DSM 27279</strain>
    </source>
</reference>
<dbReference type="OrthoDB" id="8654422at2"/>
<dbReference type="EMBL" id="VLTJ01000016">
    <property type="protein sequence ID" value="TSH96449.1"/>
    <property type="molecule type" value="Genomic_DNA"/>
</dbReference>
<evidence type="ECO:0000313" key="6">
    <source>
        <dbReference type="Proteomes" id="UP000318405"/>
    </source>
</evidence>
<dbReference type="RefSeq" id="WP_143947899.1">
    <property type="nucleotide sequence ID" value="NZ_BAABMB010000002.1"/>
</dbReference>
<keyword evidence="5" id="KW-0378">Hydrolase</keyword>
<dbReference type="PANTHER" id="PTHR21221:SF1">
    <property type="entry name" value="UREIDOGLYCOLATE LYASE"/>
    <property type="match status" value="1"/>
</dbReference>
<gene>
    <name evidence="5" type="ORF">FOZ76_09440</name>
</gene>
<name>A0A556AU35_9BURK</name>
<organism evidence="5 6">
    <name type="scientific">Verticiella sediminum</name>
    <dbReference type="NCBI Taxonomy" id="1247510"/>
    <lineage>
        <taxon>Bacteria</taxon>
        <taxon>Pseudomonadati</taxon>
        <taxon>Pseudomonadota</taxon>
        <taxon>Betaproteobacteria</taxon>
        <taxon>Burkholderiales</taxon>
        <taxon>Alcaligenaceae</taxon>
        <taxon>Verticiella</taxon>
    </lineage>
</organism>